<dbReference type="AlphaFoldDB" id="A0A7G2CEA0"/>
<proteinExistence type="predicted"/>
<dbReference type="Proteomes" id="UP000515908">
    <property type="component" value="Chromosome 08"/>
</dbReference>
<feature type="compositionally biased region" description="Acidic residues" evidence="1">
    <location>
        <begin position="15"/>
        <end position="30"/>
    </location>
</feature>
<feature type="region of interest" description="Disordered" evidence="1">
    <location>
        <begin position="265"/>
        <end position="295"/>
    </location>
</feature>
<gene>
    <name evidence="2" type="ORF">ADEAN_000468200</name>
</gene>
<dbReference type="EMBL" id="LR877152">
    <property type="protein sequence ID" value="CAD2217204.1"/>
    <property type="molecule type" value="Genomic_DNA"/>
</dbReference>
<reference evidence="2 3" key="1">
    <citation type="submission" date="2020-08" db="EMBL/GenBank/DDBJ databases">
        <authorList>
            <person name="Newling K."/>
            <person name="Davey J."/>
            <person name="Forrester S."/>
        </authorList>
    </citation>
    <scope>NUCLEOTIDE SEQUENCE [LARGE SCALE GENOMIC DNA]</scope>
    <source>
        <strain evidence="3">Crithidia deanei Carvalho (ATCC PRA-265)</strain>
    </source>
</reference>
<accession>A0A7G2CEA0</accession>
<name>A0A7G2CEA0_9TRYP</name>
<dbReference type="VEuPathDB" id="TriTrypDB:ADEAN_000468200"/>
<evidence type="ECO:0000256" key="1">
    <source>
        <dbReference type="SAM" id="MobiDB-lite"/>
    </source>
</evidence>
<evidence type="ECO:0000313" key="2">
    <source>
        <dbReference type="EMBL" id="CAD2217204.1"/>
    </source>
</evidence>
<keyword evidence="3" id="KW-1185">Reference proteome</keyword>
<feature type="compositionally biased region" description="Acidic residues" evidence="1">
    <location>
        <begin position="49"/>
        <end position="114"/>
    </location>
</feature>
<evidence type="ECO:0000313" key="3">
    <source>
        <dbReference type="Proteomes" id="UP000515908"/>
    </source>
</evidence>
<feature type="region of interest" description="Disordered" evidence="1">
    <location>
        <begin position="183"/>
        <end position="216"/>
    </location>
</feature>
<feature type="region of interest" description="Disordered" evidence="1">
    <location>
        <begin position="1"/>
        <end position="130"/>
    </location>
</feature>
<sequence length="334" mass="38188">MEYQDENAAALSGEENNEESYEAAEVEENSNDQYEEKASEDGDEINHDGDEENEYEEEGAEEDNYAGEEGEEEQQYAEEDNGEVEENPEEGEYGEEGEEGQDVFPNDGEEEQYEEVSFTDPKVLISETHRIEESKMILMRGLSSLHEQRDEEIRVNLLDICADLAAEEEMLFSPAPEFVSKIQAKQQADALKQRRKSKGPSEYRPSGVASSDYSQERRAFVDPRVPLKLPYSAKRYKSEHPERSQARGTYHELFYGDPNAVEFKAPADNKRKLIEDKKREHPPPVSRDKPVYEAKPIKAKKVSPDFVPSCANVDNSEAKKKLKERKVFKNTRIS</sequence>
<organism evidence="2 3">
    <name type="scientific">Angomonas deanei</name>
    <dbReference type="NCBI Taxonomy" id="59799"/>
    <lineage>
        <taxon>Eukaryota</taxon>
        <taxon>Discoba</taxon>
        <taxon>Euglenozoa</taxon>
        <taxon>Kinetoplastea</taxon>
        <taxon>Metakinetoplastina</taxon>
        <taxon>Trypanosomatida</taxon>
        <taxon>Trypanosomatidae</taxon>
        <taxon>Strigomonadinae</taxon>
        <taxon>Angomonas</taxon>
    </lineage>
</organism>
<dbReference type="OrthoDB" id="260335at2759"/>
<protein>
    <submittedName>
        <fullName evidence="2">Uncharacterized protein</fullName>
    </submittedName>
</protein>
<feature type="compositionally biased region" description="Basic and acidic residues" evidence="1">
    <location>
        <begin position="34"/>
        <end position="48"/>
    </location>
</feature>